<feature type="region of interest" description="Disordered" evidence="2">
    <location>
        <begin position="163"/>
        <end position="221"/>
    </location>
</feature>
<evidence type="ECO:0000256" key="2">
    <source>
        <dbReference type="SAM" id="MobiDB-lite"/>
    </source>
</evidence>
<accession>A0A2R5L532</accession>
<feature type="region of interest" description="Disordered" evidence="2">
    <location>
        <begin position="47"/>
        <end position="98"/>
    </location>
</feature>
<evidence type="ECO:0000313" key="3">
    <source>
        <dbReference type="EMBL" id="MBY04585.1"/>
    </source>
</evidence>
<dbReference type="PANTHER" id="PTHR46949">
    <property type="entry name" value="LEUCINE REPEAT ADAPTER PROTEIN 25"/>
    <property type="match status" value="1"/>
</dbReference>
<reference evidence="3" key="1">
    <citation type="submission" date="2018-03" db="EMBL/GenBank/DDBJ databases">
        <title>The relapsing fever spirochete Borrelia turicatae persists in the highly oxidative environment of its soft-bodied tick vector.</title>
        <authorList>
            <person name="Bourret T.J."/>
            <person name="Boyle W.K."/>
            <person name="Valenzuela J.G."/>
            <person name="Oliveira F."/>
            <person name="Lopez J.E."/>
        </authorList>
    </citation>
    <scope>NUCLEOTIDE SEQUENCE</scope>
    <source>
        <strain evidence="3">Kansas strain/isolate</strain>
        <tissue evidence="3">Salivary glands</tissue>
    </source>
</reference>
<dbReference type="InterPro" id="IPR039499">
    <property type="entry name" value="LURA1/LRA25"/>
</dbReference>
<evidence type="ECO:0000256" key="1">
    <source>
        <dbReference type="ARBA" id="ARBA00038125"/>
    </source>
</evidence>
<dbReference type="PANTHER" id="PTHR46949:SF1">
    <property type="entry name" value="AT07979P2"/>
    <property type="match status" value="1"/>
</dbReference>
<dbReference type="EMBL" id="GGLE01000459">
    <property type="protein sequence ID" value="MBY04585.1"/>
    <property type="molecule type" value="Transcribed_RNA"/>
</dbReference>
<sequence>MDMQSLQGLPPLPKSLSGLLNFSSSQWRELERLHTMRTLIQQDLSRSAPGHNLHNSAHGRSRHHIAPQGGERPPHADQVVVPPSSGRGTQESGDQRMTRTTRLDAQLALLRKEMVGLRQLDMSLLCQLWSLNESIQEYKQALQERSPTWDPTHEELLGQLNGRNSVSPFEVNSSPSPHPRGHAVATPQRHSHHRPRNLCSVPEKTSPRASSCSSIEYDDVM</sequence>
<protein>
    <submittedName>
        <fullName evidence="3">Uncharacterized protein</fullName>
    </submittedName>
</protein>
<dbReference type="AlphaFoldDB" id="A0A2R5L532"/>
<feature type="compositionally biased region" description="Polar residues" evidence="2">
    <location>
        <begin position="163"/>
        <end position="175"/>
    </location>
</feature>
<organism evidence="3">
    <name type="scientific">Ornithodoros turicata</name>
    <dbReference type="NCBI Taxonomy" id="34597"/>
    <lineage>
        <taxon>Eukaryota</taxon>
        <taxon>Metazoa</taxon>
        <taxon>Ecdysozoa</taxon>
        <taxon>Arthropoda</taxon>
        <taxon>Chelicerata</taxon>
        <taxon>Arachnida</taxon>
        <taxon>Acari</taxon>
        <taxon>Parasitiformes</taxon>
        <taxon>Ixodida</taxon>
        <taxon>Ixodoidea</taxon>
        <taxon>Argasidae</taxon>
        <taxon>Ornithodorinae</taxon>
        <taxon>Ornithodoros</taxon>
    </lineage>
</organism>
<proteinExistence type="inferred from homology"/>
<comment type="similarity">
    <text evidence="1">Belongs to the FAM89 family.</text>
</comment>
<dbReference type="Pfam" id="PF14854">
    <property type="entry name" value="LURAP"/>
    <property type="match status" value="1"/>
</dbReference>
<name>A0A2R5L532_9ACAR</name>